<dbReference type="Gene3D" id="2.60.120.10">
    <property type="entry name" value="Jelly Rolls"/>
    <property type="match status" value="1"/>
</dbReference>
<name>A0A3B0YXD3_9ZZZZ</name>
<proteinExistence type="inferred from homology"/>
<dbReference type="SUPFAM" id="SSF51182">
    <property type="entry name" value="RmlC-like cupins"/>
    <property type="match status" value="1"/>
</dbReference>
<evidence type="ECO:0008006" key="4">
    <source>
        <dbReference type="Google" id="ProtNLM"/>
    </source>
</evidence>
<dbReference type="InterPro" id="IPR014710">
    <property type="entry name" value="RmlC-like_jellyroll"/>
</dbReference>
<keyword evidence="2" id="KW-0808">Transferase</keyword>
<dbReference type="GO" id="GO:0005829">
    <property type="term" value="C:cytosol"/>
    <property type="evidence" value="ECO:0007669"/>
    <property type="project" value="TreeGrafter"/>
</dbReference>
<sequence length="102" mass="11220">MSYKNSEITKKANIYDGGRVTSRRVVTSDGDVVTLGIMQLGSYHFATQKAEVMELLQGACRVKLAGSDGWVTYAASQSFDVPANSSFDIEVTELLDYICHYV</sequence>
<dbReference type="InterPro" id="IPR011051">
    <property type="entry name" value="RmlC_Cupin_sf"/>
</dbReference>
<dbReference type="InterPro" id="IPR009664">
    <property type="entry name" value="Ppnp"/>
</dbReference>
<gene>
    <name evidence="3" type="ORF">MNBD_GAMMA18-618</name>
</gene>
<dbReference type="GO" id="GO:0016154">
    <property type="term" value="F:pyrimidine-nucleoside phosphorylase activity"/>
    <property type="evidence" value="ECO:0007669"/>
    <property type="project" value="TreeGrafter"/>
</dbReference>
<reference evidence="3" key="1">
    <citation type="submission" date="2018-06" db="EMBL/GenBank/DDBJ databases">
        <authorList>
            <person name="Zhirakovskaya E."/>
        </authorList>
    </citation>
    <scope>NUCLEOTIDE SEQUENCE</scope>
</reference>
<organism evidence="3">
    <name type="scientific">hydrothermal vent metagenome</name>
    <dbReference type="NCBI Taxonomy" id="652676"/>
    <lineage>
        <taxon>unclassified sequences</taxon>
        <taxon>metagenomes</taxon>
        <taxon>ecological metagenomes</taxon>
    </lineage>
</organism>
<dbReference type="PANTHER" id="PTHR36540">
    <property type="entry name" value="PYRIMIDINE/PURINE NUCLEOSIDE PHOSPHORYLASE"/>
    <property type="match status" value="1"/>
</dbReference>
<accession>A0A3B0YXD3</accession>
<dbReference type="Pfam" id="PF06865">
    <property type="entry name" value="Ppnp"/>
    <property type="match status" value="1"/>
</dbReference>
<keyword evidence="1" id="KW-0328">Glycosyltransferase</keyword>
<dbReference type="AlphaFoldDB" id="A0A3B0YXD3"/>
<dbReference type="EMBL" id="UOFP01000104">
    <property type="protein sequence ID" value="VAW85705.1"/>
    <property type="molecule type" value="Genomic_DNA"/>
</dbReference>
<evidence type="ECO:0000313" key="3">
    <source>
        <dbReference type="EMBL" id="VAW85705.1"/>
    </source>
</evidence>
<protein>
    <recommendedName>
        <fullName evidence="4">Cytoplasmic protein</fullName>
    </recommendedName>
</protein>
<dbReference type="CDD" id="cd20296">
    <property type="entry name" value="cupin_PpnP-like"/>
    <property type="match status" value="1"/>
</dbReference>
<evidence type="ECO:0000256" key="2">
    <source>
        <dbReference type="ARBA" id="ARBA00022679"/>
    </source>
</evidence>
<dbReference type="HAMAP" id="MF_01537">
    <property type="entry name" value="Nucleos_phosphorylase_PpnP"/>
    <property type="match status" value="1"/>
</dbReference>
<dbReference type="GO" id="GO:0004731">
    <property type="term" value="F:purine-nucleoside phosphorylase activity"/>
    <property type="evidence" value="ECO:0007669"/>
    <property type="project" value="TreeGrafter"/>
</dbReference>
<dbReference type="PANTHER" id="PTHR36540:SF1">
    <property type="entry name" value="PYRIMIDINE_PURINE NUCLEOSIDE PHOSPHORYLASE"/>
    <property type="match status" value="1"/>
</dbReference>
<evidence type="ECO:0000256" key="1">
    <source>
        <dbReference type="ARBA" id="ARBA00022676"/>
    </source>
</evidence>